<dbReference type="EMBL" id="NCSJ02000031">
    <property type="protein sequence ID" value="RFU33711.1"/>
    <property type="molecule type" value="Genomic_DNA"/>
</dbReference>
<dbReference type="SUPFAM" id="SSF53639">
    <property type="entry name" value="AraD/HMP-PK domain-like"/>
    <property type="match status" value="1"/>
</dbReference>
<keyword evidence="3" id="KW-1185">Reference proteome</keyword>
<protein>
    <recommendedName>
        <fullName evidence="1">Class II aldolase/adducin N-terminal domain-containing protein</fullName>
    </recommendedName>
</protein>
<dbReference type="InterPro" id="IPR051017">
    <property type="entry name" value="Aldolase-II_Adducin_sf"/>
</dbReference>
<reference evidence="2 3" key="1">
    <citation type="submission" date="2018-05" db="EMBL/GenBank/DDBJ databases">
        <title>Draft genome sequence of Scytalidium lignicola DSM 105466, a ubiquitous saprotrophic fungus.</title>
        <authorList>
            <person name="Buettner E."/>
            <person name="Gebauer A.M."/>
            <person name="Hofrichter M."/>
            <person name="Liers C."/>
            <person name="Kellner H."/>
        </authorList>
    </citation>
    <scope>NUCLEOTIDE SEQUENCE [LARGE SCALE GENOMIC DNA]</scope>
    <source>
        <strain evidence="2 3">DSM 105466</strain>
    </source>
</reference>
<dbReference type="InterPro" id="IPR001303">
    <property type="entry name" value="Aldolase_II/adducin_N"/>
</dbReference>
<evidence type="ECO:0000259" key="1">
    <source>
        <dbReference type="SMART" id="SM01007"/>
    </source>
</evidence>
<sequence length="278" mass="30410">MAPASTADIKEISEVSRGEIPEGFMPPVFDDPYKAREYFKERLALAYRIFAKHGFDEGVAGHITLRDPVDPTSFWLNPFGVSWTTMKSSDLILVDKNANVIAGGPVRLMNTAAFMIHHAVHSARPDVNCVAHSHSVHGRAFSSLGRNIDMITQDACNFYNDCGLYNQFNGIVLDEKEGKDIAKALGNKKAAILLNHGLLTCAASIEATVYWFLSLESACRAQLMADAAAAGRGGVTVKIPDAEAEYTYQNTGNELAGWFSAKPAFDDMARTTIRDFKL</sequence>
<dbReference type="FunFam" id="3.40.225.10:FF:000009">
    <property type="entry name" value="Class II aldolase/adducin N-terminal"/>
    <property type="match status" value="1"/>
</dbReference>
<feature type="domain" description="Class II aldolase/adducin N-terminal" evidence="1">
    <location>
        <begin position="41"/>
        <end position="223"/>
    </location>
</feature>
<evidence type="ECO:0000313" key="2">
    <source>
        <dbReference type="EMBL" id="RFU33711.1"/>
    </source>
</evidence>
<dbReference type="SMART" id="SM01007">
    <property type="entry name" value="Aldolase_II"/>
    <property type="match status" value="1"/>
</dbReference>
<accession>A0A3E2HKX2</accession>
<dbReference type="PANTHER" id="PTHR10672:SF41">
    <property type="entry name" value="CLASS II ALDOLASE_ADDUCIN DOMAIN PROTEIN (AFU_ORTHOLOGUE AFUA_3G01330)"/>
    <property type="match status" value="1"/>
</dbReference>
<dbReference type="STRING" id="5539.A0A3E2HKX2"/>
<dbReference type="GO" id="GO:0051015">
    <property type="term" value="F:actin filament binding"/>
    <property type="evidence" value="ECO:0007669"/>
    <property type="project" value="TreeGrafter"/>
</dbReference>
<dbReference type="AlphaFoldDB" id="A0A3E2HKX2"/>
<dbReference type="NCBIfam" id="NF004855">
    <property type="entry name" value="PRK06208.1"/>
    <property type="match status" value="1"/>
</dbReference>
<feature type="non-terminal residue" evidence="2">
    <location>
        <position position="1"/>
    </location>
</feature>
<feature type="non-terminal residue" evidence="2">
    <location>
        <position position="278"/>
    </location>
</feature>
<dbReference type="Gene3D" id="3.40.225.10">
    <property type="entry name" value="Class II aldolase/adducin N-terminal domain"/>
    <property type="match status" value="1"/>
</dbReference>
<evidence type="ECO:0000313" key="3">
    <source>
        <dbReference type="Proteomes" id="UP000258309"/>
    </source>
</evidence>
<organism evidence="2 3">
    <name type="scientific">Scytalidium lignicola</name>
    <name type="common">Hyphomycete</name>
    <dbReference type="NCBI Taxonomy" id="5539"/>
    <lineage>
        <taxon>Eukaryota</taxon>
        <taxon>Fungi</taxon>
        <taxon>Dikarya</taxon>
        <taxon>Ascomycota</taxon>
        <taxon>Pezizomycotina</taxon>
        <taxon>Leotiomycetes</taxon>
        <taxon>Leotiomycetes incertae sedis</taxon>
        <taxon>Scytalidium</taxon>
    </lineage>
</organism>
<name>A0A3E2HKX2_SCYLI</name>
<dbReference type="Pfam" id="PF00596">
    <property type="entry name" value="Aldolase_II"/>
    <property type="match status" value="1"/>
</dbReference>
<comment type="caution">
    <text evidence="2">The sequence shown here is derived from an EMBL/GenBank/DDBJ whole genome shotgun (WGS) entry which is preliminary data.</text>
</comment>
<dbReference type="GO" id="GO:0005856">
    <property type="term" value="C:cytoskeleton"/>
    <property type="evidence" value="ECO:0007669"/>
    <property type="project" value="TreeGrafter"/>
</dbReference>
<dbReference type="Proteomes" id="UP000258309">
    <property type="component" value="Unassembled WGS sequence"/>
</dbReference>
<dbReference type="PANTHER" id="PTHR10672">
    <property type="entry name" value="ADDUCIN"/>
    <property type="match status" value="1"/>
</dbReference>
<dbReference type="OrthoDB" id="3238794at2759"/>
<proteinExistence type="predicted"/>
<dbReference type="InterPro" id="IPR036409">
    <property type="entry name" value="Aldolase_II/adducin_N_sf"/>
</dbReference>
<gene>
    <name evidence="2" type="ORF">B7463_g2631</name>
</gene>
<dbReference type="OMA" id="EAVFWFV"/>